<dbReference type="EMBL" id="UZAE01005046">
    <property type="protein sequence ID" value="VDO01479.1"/>
    <property type="molecule type" value="Genomic_DNA"/>
</dbReference>
<proteinExistence type="predicted"/>
<evidence type="ECO:0000313" key="3">
    <source>
        <dbReference type="Proteomes" id="UP000278807"/>
    </source>
</evidence>
<dbReference type="Proteomes" id="UP000278807">
    <property type="component" value="Unassembled WGS sequence"/>
</dbReference>
<reference evidence="2 3" key="2">
    <citation type="submission" date="2018-11" db="EMBL/GenBank/DDBJ databases">
        <authorList>
            <consortium name="Pathogen Informatics"/>
        </authorList>
    </citation>
    <scope>NUCLEOTIDE SEQUENCE [LARGE SCALE GENOMIC DNA]</scope>
</reference>
<accession>A0A0R3TEY2</accession>
<reference evidence="4" key="1">
    <citation type="submission" date="2017-02" db="UniProtKB">
        <authorList>
            <consortium name="WormBaseParasite"/>
        </authorList>
    </citation>
    <scope>IDENTIFICATION</scope>
</reference>
<gene>
    <name evidence="2" type="ORF">HNAJ_LOCUS5619</name>
</gene>
<protein>
    <submittedName>
        <fullName evidence="2 4">Uncharacterized protein</fullName>
    </submittedName>
</protein>
<evidence type="ECO:0000256" key="1">
    <source>
        <dbReference type="SAM" id="MobiDB-lite"/>
    </source>
</evidence>
<name>A0A0R3TEY2_RODNA</name>
<dbReference type="WBParaSite" id="HNAJ_0000562101-mRNA-1">
    <property type="protein sequence ID" value="HNAJ_0000562101-mRNA-1"/>
    <property type="gene ID" value="HNAJ_0000562101"/>
</dbReference>
<evidence type="ECO:0000313" key="2">
    <source>
        <dbReference type="EMBL" id="VDO01479.1"/>
    </source>
</evidence>
<feature type="region of interest" description="Disordered" evidence="1">
    <location>
        <begin position="120"/>
        <end position="192"/>
    </location>
</feature>
<sequence>MGPQNTIAQPKATFENPSVQFFFKVLSFCCSTGNETSEMCTATPLLRNYGQIRPCNFSCSATDLLKWTESQRRRAQTVHKFWLPPPVEIEGITWATPLWVTNRLKSLRVTSGLQRHWLDESGQSDSKINSSSADSTQSLDAPNGAESGGVRQRALSDPRAPGLSLFFQQTPSNPQTSVQQRDQPPSTPSVRHSVAFFDTPATPRLAIPPSTPLLSATPVSIKDKNRAIFDLPLIVRTAP</sequence>
<evidence type="ECO:0000313" key="4">
    <source>
        <dbReference type="WBParaSite" id="HNAJ_0000562101-mRNA-1"/>
    </source>
</evidence>
<feature type="compositionally biased region" description="Low complexity" evidence="1">
    <location>
        <begin position="124"/>
        <end position="135"/>
    </location>
</feature>
<organism evidence="4">
    <name type="scientific">Rodentolepis nana</name>
    <name type="common">Dwarf tapeworm</name>
    <name type="synonym">Hymenolepis nana</name>
    <dbReference type="NCBI Taxonomy" id="102285"/>
    <lineage>
        <taxon>Eukaryota</taxon>
        <taxon>Metazoa</taxon>
        <taxon>Spiralia</taxon>
        <taxon>Lophotrochozoa</taxon>
        <taxon>Platyhelminthes</taxon>
        <taxon>Cestoda</taxon>
        <taxon>Eucestoda</taxon>
        <taxon>Cyclophyllidea</taxon>
        <taxon>Hymenolepididae</taxon>
        <taxon>Rodentolepis</taxon>
    </lineage>
</organism>
<feature type="compositionally biased region" description="Polar residues" evidence="1">
    <location>
        <begin position="166"/>
        <end position="190"/>
    </location>
</feature>
<dbReference type="AlphaFoldDB" id="A0A0R3TEY2"/>
<keyword evidence="3" id="KW-1185">Reference proteome</keyword>